<protein>
    <submittedName>
        <fullName evidence="2">Uncharacterized protein</fullName>
    </submittedName>
</protein>
<keyword evidence="1" id="KW-0812">Transmembrane</keyword>
<comment type="caution">
    <text evidence="2">The sequence shown here is derived from an EMBL/GenBank/DDBJ whole genome shotgun (WGS) entry which is preliminary data.</text>
</comment>
<evidence type="ECO:0000256" key="1">
    <source>
        <dbReference type="SAM" id="Phobius"/>
    </source>
</evidence>
<name>A0A0C9PVW2_LACPA</name>
<organism evidence="2 3">
    <name type="scientific">Lacticaseibacillus paracasei NRIC 0644</name>
    <dbReference type="NCBI Taxonomy" id="1435038"/>
    <lineage>
        <taxon>Bacteria</taxon>
        <taxon>Bacillati</taxon>
        <taxon>Bacillota</taxon>
        <taxon>Bacilli</taxon>
        <taxon>Lactobacillales</taxon>
        <taxon>Lactobacillaceae</taxon>
        <taxon>Lacticaseibacillus</taxon>
    </lineage>
</organism>
<dbReference type="Proteomes" id="UP000032552">
    <property type="component" value="Unassembled WGS sequence"/>
</dbReference>
<dbReference type="AlphaFoldDB" id="A0A0C9PVW2"/>
<feature type="transmembrane region" description="Helical" evidence="1">
    <location>
        <begin position="12"/>
        <end position="32"/>
    </location>
</feature>
<reference evidence="3" key="1">
    <citation type="submission" date="2014-05" db="EMBL/GenBank/DDBJ databases">
        <title>Whole genome sequencing of Lactobacillus casei NRIC0644.</title>
        <authorList>
            <person name="Atarashi H."/>
            <person name="Yoshida Y."/>
            <person name="Fujimura S."/>
            <person name="Tanaka N."/>
            <person name="Shiwa Y."/>
            <person name="Yoshikawa H."/>
            <person name="Okada S."/>
            <person name="Nakagawa J."/>
        </authorList>
    </citation>
    <scope>NUCLEOTIDE SEQUENCE [LARGE SCALE GENOMIC DNA]</scope>
    <source>
        <strain evidence="3">NRIC0644</strain>
    </source>
</reference>
<proteinExistence type="predicted"/>
<accession>A0A0C9PVW2</accession>
<gene>
    <name evidence="2" type="ORF">LC0644_0768</name>
</gene>
<evidence type="ECO:0000313" key="3">
    <source>
        <dbReference type="Proteomes" id="UP000032552"/>
    </source>
</evidence>
<evidence type="ECO:0000313" key="2">
    <source>
        <dbReference type="EMBL" id="GAN36179.1"/>
    </source>
</evidence>
<keyword evidence="1" id="KW-1133">Transmembrane helix</keyword>
<keyword evidence="1" id="KW-0472">Membrane</keyword>
<dbReference type="EMBL" id="BAYM01000051">
    <property type="protein sequence ID" value="GAN36179.1"/>
    <property type="molecule type" value="Genomic_DNA"/>
</dbReference>
<sequence>MEWKWNNVDLFIKLGGAGLVSGVLMWWIKILYGKWQDNKKERLNEVAANELDRKKEAEALQDSVELLKTAMVGLQHHDLYKTCQTYLDRGYVSTADLNDLDYLFKPYKALGGNGTGELLYNRVHDLEIRKEDTNE</sequence>